<protein>
    <submittedName>
        <fullName evidence="2">Uncharacterized protein</fullName>
    </submittedName>
</protein>
<evidence type="ECO:0000313" key="2">
    <source>
        <dbReference type="EMBL" id="CAE8657515.1"/>
    </source>
</evidence>
<sequence>MWTVWGHDQACGMAEARDGRCLRSSTDDPSLLQFQVARHPSSNDNSSGRRFNLSSGLGHAANSHGNSTHWHGNRSDHPGPVLIEESELNEKNKKKANVTLTADRVKNKDSFTEWLKTWWTSESECADKWLCLCEESLRTSCGWTAQVTLYMYSVYWINPQGLPSRGVHEAGAKRCGGWMLSKTPRVMGTSAKCSGGGSKFDGYLNAKEVIDNFDLIVGNVKPSFWQKQLLPLFPRSQQFKVFAGVIFVQTETMSHPDLGVGYDHVFNIEYFDGQCTVLQSWVEKFTLGSWLGVSKENPYNWICLQDPSNWKEATGSLKDEAEGCEQWHFSRENYGNGKELPCHKINIVELYTSLCSFSFYTKGKEEKKCNSPKACKAYYSAAASRTWLYKLSFYPQRTPTASPECDCQDGTSWVHSVAESGCHTEPLRQNPKFSTFGQPQRPGAIQLQTSGVFYQWTCDAPVSIQVYDARAGVSNILSLPEDLDDENPMMKHFGRSSGAK</sequence>
<reference evidence="2" key="1">
    <citation type="submission" date="2021-02" db="EMBL/GenBank/DDBJ databases">
        <authorList>
            <person name="Dougan E. K."/>
            <person name="Rhodes N."/>
            <person name="Thang M."/>
            <person name="Chan C."/>
        </authorList>
    </citation>
    <scope>NUCLEOTIDE SEQUENCE</scope>
</reference>
<proteinExistence type="predicted"/>
<dbReference type="EMBL" id="CAJNNW010015271">
    <property type="protein sequence ID" value="CAE8657515.1"/>
    <property type="molecule type" value="Genomic_DNA"/>
</dbReference>
<comment type="caution">
    <text evidence="2">The sequence shown here is derived from an EMBL/GenBank/DDBJ whole genome shotgun (WGS) entry which is preliminary data.</text>
</comment>
<gene>
    <name evidence="2" type="ORF">PGLA2088_LOCUS12856</name>
</gene>
<evidence type="ECO:0000256" key="1">
    <source>
        <dbReference type="SAM" id="MobiDB-lite"/>
    </source>
</evidence>
<dbReference type="AlphaFoldDB" id="A0A813ITC6"/>
<organism evidence="2 3">
    <name type="scientific">Polarella glacialis</name>
    <name type="common">Dinoflagellate</name>
    <dbReference type="NCBI Taxonomy" id="89957"/>
    <lineage>
        <taxon>Eukaryota</taxon>
        <taxon>Sar</taxon>
        <taxon>Alveolata</taxon>
        <taxon>Dinophyceae</taxon>
        <taxon>Suessiales</taxon>
        <taxon>Suessiaceae</taxon>
        <taxon>Polarella</taxon>
    </lineage>
</organism>
<dbReference type="Proteomes" id="UP000626109">
    <property type="component" value="Unassembled WGS sequence"/>
</dbReference>
<accession>A0A813ITC6</accession>
<name>A0A813ITC6_POLGL</name>
<feature type="region of interest" description="Disordered" evidence="1">
    <location>
        <begin position="58"/>
        <end position="81"/>
    </location>
</feature>
<evidence type="ECO:0000313" key="3">
    <source>
        <dbReference type="Proteomes" id="UP000626109"/>
    </source>
</evidence>